<feature type="compositionally biased region" description="Polar residues" evidence="1">
    <location>
        <begin position="41"/>
        <end position="53"/>
    </location>
</feature>
<proteinExistence type="predicted"/>
<feature type="compositionally biased region" description="Polar residues" evidence="1">
    <location>
        <begin position="346"/>
        <end position="365"/>
    </location>
</feature>
<accession>A0A0C2ZYW7</accession>
<gene>
    <name evidence="2" type="ORF">SCLCIDRAFT_28721</name>
</gene>
<protein>
    <submittedName>
        <fullName evidence="2">Uncharacterized protein</fullName>
    </submittedName>
</protein>
<evidence type="ECO:0000313" key="2">
    <source>
        <dbReference type="EMBL" id="KIM57632.1"/>
    </source>
</evidence>
<feature type="compositionally biased region" description="Acidic residues" evidence="1">
    <location>
        <begin position="292"/>
        <end position="304"/>
    </location>
</feature>
<reference evidence="3" key="2">
    <citation type="submission" date="2015-01" db="EMBL/GenBank/DDBJ databases">
        <title>Evolutionary Origins and Diversification of the Mycorrhizal Mutualists.</title>
        <authorList>
            <consortium name="DOE Joint Genome Institute"/>
            <consortium name="Mycorrhizal Genomics Consortium"/>
            <person name="Kohler A."/>
            <person name="Kuo A."/>
            <person name="Nagy L.G."/>
            <person name="Floudas D."/>
            <person name="Copeland A."/>
            <person name="Barry K.W."/>
            <person name="Cichocki N."/>
            <person name="Veneault-Fourrey C."/>
            <person name="LaButti K."/>
            <person name="Lindquist E.A."/>
            <person name="Lipzen A."/>
            <person name="Lundell T."/>
            <person name="Morin E."/>
            <person name="Murat C."/>
            <person name="Riley R."/>
            <person name="Ohm R."/>
            <person name="Sun H."/>
            <person name="Tunlid A."/>
            <person name="Henrissat B."/>
            <person name="Grigoriev I.V."/>
            <person name="Hibbett D.S."/>
            <person name="Martin F."/>
        </authorList>
    </citation>
    <scope>NUCLEOTIDE SEQUENCE [LARGE SCALE GENOMIC DNA]</scope>
    <source>
        <strain evidence="3">Foug A</strain>
    </source>
</reference>
<feature type="compositionally biased region" description="Polar residues" evidence="1">
    <location>
        <begin position="68"/>
        <end position="89"/>
    </location>
</feature>
<dbReference type="Proteomes" id="UP000053989">
    <property type="component" value="Unassembled WGS sequence"/>
</dbReference>
<feature type="region of interest" description="Disordered" evidence="1">
    <location>
        <begin position="1"/>
        <end position="89"/>
    </location>
</feature>
<feature type="compositionally biased region" description="Low complexity" evidence="1">
    <location>
        <begin position="372"/>
        <end position="392"/>
    </location>
</feature>
<dbReference type="OrthoDB" id="2693027at2759"/>
<name>A0A0C2ZYW7_9AGAM</name>
<sequence>MPALRPSLRRSVRLRKSCKRMSSTMIPPENTGGNPPPPSVNKANPHSTGSNLNAMAAVSPPQFLPPTSKKSASQSKHGQKSAQNPTDESQVVYWERYPHLTEKLLSWLWDNPADHAVLFNERKDSNTQGSSAKPHGRHKKDINAVIARVIFHQDIVYGAVYNNSPEKFVSAVGSRLAILKSKYRFHVSCLRSTGEGINPNNSNHQSLQEQIHADFPFWEECHRMWHKNPAYSAQPFNAAPGTNCSDDFLSIINRSGSAAASAQNSGQTQLNDQDDMVDSERHGDIPMVGAVQEEEEEPEYEDAEHDTVMSGGPEDQQGGPSVPEVIPADFMSVDSQAEFKDRGSASHATQSAFPLRKSQTPSTDSRAAFRMSPYPKSPLSLSSSLTTSTPLSGGFPPGIASNSTPYTSLTKGKGKASLTSIQTSLDEHLGSFDDTASDRLYKLGVLKNECKAMRLQAYTCRDM</sequence>
<organism evidence="2 3">
    <name type="scientific">Scleroderma citrinum Foug A</name>
    <dbReference type="NCBI Taxonomy" id="1036808"/>
    <lineage>
        <taxon>Eukaryota</taxon>
        <taxon>Fungi</taxon>
        <taxon>Dikarya</taxon>
        <taxon>Basidiomycota</taxon>
        <taxon>Agaricomycotina</taxon>
        <taxon>Agaricomycetes</taxon>
        <taxon>Agaricomycetidae</taxon>
        <taxon>Boletales</taxon>
        <taxon>Sclerodermatineae</taxon>
        <taxon>Sclerodermataceae</taxon>
        <taxon>Scleroderma</taxon>
    </lineage>
</organism>
<reference evidence="2 3" key="1">
    <citation type="submission" date="2014-04" db="EMBL/GenBank/DDBJ databases">
        <authorList>
            <consortium name="DOE Joint Genome Institute"/>
            <person name="Kuo A."/>
            <person name="Kohler A."/>
            <person name="Nagy L.G."/>
            <person name="Floudas D."/>
            <person name="Copeland A."/>
            <person name="Barry K.W."/>
            <person name="Cichocki N."/>
            <person name="Veneault-Fourrey C."/>
            <person name="LaButti K."/>
            <person name="Lindquist E.A."/>
            <person name="Lipzen A."/>
            <person name="Lundell T."/>
            <person name="Morin E."/>
            <person name="Murat C."/>
            <person name="Sun H."/>
            <person name="Tunlid A."/>
            <person name="Henrissat B."/>
            <person name="Grigoriev I.V."/>
            <person name="Hibbett D.S."/>
            <person name="Martin F."/>
            <person name="Nordberg H.P."/>
            <person name="Cantor M.N."/>
            <person name="Hua S.X."/>
        </authorList>
    </citation>
    <scope>NUCLEOTIDE SEQUENCE [LARGE SCALE GENOMIC DNA]</scope>
    <source>
        <strain evidence="2 3">Foug A</strain>
    </source>
</reference>
<feature type="region of interest" description="Disordered" evidence="1">
    <location>
        <begin position="259"/>
        <end position="412"/>
    </location>
</feature>
<keyword evidence="3" id="KW-1185">Reference proteome</keyword>
<dbReference type="AlphaFoldDB" id="A0A0C2ZYW7"/>
<evidence type="ECO:0000313" key="3">
    <source>
        <dbReference type="Proteomes" id="UP000053989"/>
    </source>
</evidence>
<dbReference type="HOGENOM" id="CLU_041175_5_0_1"/>
<feature type="compositionally biased region" description="Basic residues" evidence="1">
    <location>
        <begin position="7"/>
        <end position="19"/>
    </location>
</feature>
<feature type="compositionally biased region" description="Polar residues" evidence="1">
    <location>
        <begin position="400"/>
        <end position="410"/>
    </location>
</feature>
<dbReference type="EMBL" id="KN822098">
    <property type="protein sequence ID" value="KIM57632.1"/>
    <property type="molecule type" value="Genomic_DNA"/>
</dbReference>
<evidence type="ECO:0000256" key="1">
    <source>
        <dbReference type="SAM" id="MobiDB-lite"/>
    </source>
</evidence>
<dbReference type="InParanoid" id="A0A0C2ZYW7"/>